<dbReference type="Proteomes" id="UP000468943">
    <property type="component" value="Unassembled WGS sequence"/>
</dbReference>
<evidence type="ECO:0000256" key="4">
    <source>
        <dbReference type="ARBA" id="ARBA00022833"/>
    </source>
</evidence>
<evidence type="ECO:0000256" key="2">
    <source>
        <dbReference type="ARBA" id="ARBA00022723"/>
    </source>
</evidence>
<organism evidence="9 10">
    <name type="scientific">Pontixanthobacter gangjinensis</name>
    <dbReference type="NCBI Taxonomy" id="1028742"/>
    <lineage>
        <taxon>Bacteria</taxon>
        <taxon>Pseudomonadati</taxon>
        <taxon>Pseudomonadota</taxon>
        <taxon>Alphaproteobacteria</taxon>
        <taxon>Sphingomonadales</taxon>
        <taxon>Erythrobacteraceae</taxon>
        <taxon>Pontixanthobacter</taxon>
    </lineage>
</organism>
<evidence type="ECO:0000256" key="1">
    <source>
        <dbReference type="ARBA" id="ARBA00022670"/>
    </source>
</evidence>
<dbReference type="Pfam" id="PF01435">
    <property type="entry name" value="Peptidase_M48"/>
    <property type="match status" value="1"/>
</dbReference>
<evidence type="ECO:0000313" key="10">
    <source>
        <dbReference type="Proteomes" id="UP000468943"/>
    </source>
</evidence>
<keyword evidence="1 6" id="KW-0645">Protease</keyword>
<proteinExistence type="inferred from homology"/>
<feature type="domain" description="Peptidase M48" evidence="8">
    <location>
        <begin position="200"/>
        <end position="234"/>
    </location>
</feature>
<keyword evidence="5 6" id="KW-0482">Metalloprotease</keyword>
<name>A0A6I4SJC8_9SPHN</name>
<reference evidence="9 10" key="1">
    <citation type="submission" date="2019-12" db="EMBL/GenBank/DDBJ databases">
        <title>Genomic-based taxomic classification of the family Erythrobacteraceae.</title>
        <authorList>
            <person name="Xu L."/>
        </authorList>
    </citation>
    <scope>NUCLEOTIDE SEQUENCE [LARGE SCALE GENOMIC DNA]</scope>
    <source>
        <strain evidence="9 10">JCM 17802</strain>
    </source>
</reference>
<dbReference type="InterPro" id="IPR036034">
    <property type="entry name" value="PDZ_sf"/>
</dbReference>
<evidence type="ECO:0000256" key="6">
    <source>
        <dbReference type="RuleBase" id="RU003983"/>
    </source>
</evidence>
<keyword evidence="10" id="KW-1185">Reference proteome</keyword>
<protein>
    <submittedName>
        <fullName evidence="9">M48 family metalloprotease</fullName>
    </submittedName>
</protein>
<evidence type="ECO:0000256" key="7">
    <source>
        <dbReference type="SAM" id="SignalP"/>
    </source>
</evidence>
<evidence type="ECO:0000259" key="8">
    <source>
        <dbReference type="Pfam" id="PF01435"/>
    </source>
</evidence>
<dbReference type="GO" id="GO:0046872">
    <property type="term" value="F:metal ion binding"/>
    <property type="evidence" value="ECO:0007669"/>
    <property type="project" value="UniProtKB-KW"/>
</dbReference>
<feature type="signal peptide" evidence="7">
    <location>
        <begin position="1"/>
        <end position="25"/>
    </location>
</feature>
<evidence type="ECO:0000256" key="3">
    <source>
        <dbReference type="ARBA" id="ARBA00022801"/>
    </source>
</evidence>
<sequence length="324" mass="35393">MKMRRLAMALLLAVSGVAWVPSASASDNNATKAADAPADEFAVQFGKLRAQDDYLQKIGWRLRTGNAAFCSRPPADIGLMLQDAAAYPDISAVRRVNAVNGDFFVHSVVPGSPAELAGLKPAMEVVSVGSTELASLDVDAKEKWRRLETVNAMIRSELAETGTVYVTVSHLQKPVEIRGIAACPGRFELITGLGTASANRERVAIGSDFVGLSYPEEEFAAVLAHELAHILLQHPDWLDANGRGRQNVRNTEREADQLMPWLLANAGYDPAAAVRFMKRWGPKHSGGLFRKRTHDGWDERAETIEQQLPLIKAATNDQGQADWR</sequence>
<dbReference type="GO" id="GO:0006508">
    <property type="term" value="P:proteolysis"/>
    <property type="evidence" value="ECO:0007669"/>
    <property type="project" value="UniProtKB-KW"/>
</dbReference>
<accession>A0A6I4SJC8</accession>
<gene>
    <name evidence="9" type="ORF">GRI36_02640</name>
</gene>
<dbReference type="GO" id="GO:0004222">
    <property type="term" value="F:metalloendopeptidase activity"/>
    <property type="evidence" value="ECO:0007669"/>
    <property type="project" value="InterPro"/>
</dbReference>
<comment type="caution">
    <text evidence="9">The sequence shown here is derived from an EMBL/GenBank/DDBJ whole genome shotgun (WGS) entry which is preliminary data.</text>
</comment>
<keyword evidence="4 6" id="KW-0862">Zinc</keyword>
<dbReference type="OrthoDB" id="7338723at2"/>
<comment type="cofactor">
    <cofactor evidence="6">
        <name>Zn(2+)</name>
        <dbReference type="ChEBI" id="CHEBI:29105"/>
    </cofactor>
    <text evidence="6">Binds 1 zinc ion per subunit.</text>
</comment>
<feature type="chain" id="PRO_5026330740" evidence="7">
    <location>
        <begin position="26"/>
        <end position="324"/>
    </location>
</feature>
<keyword evidence="2" id="KW-0479">Metal-binding</keyword>
<evidence type="ECO:0000256" key="5">
    <source>
        <dbReference type="ARBA" id="ARBA00023049"/>
    </source>
</evidence>
<dbReference type="EMBL" id="WTYS01000001">
    <property type="protein sequence ID" value="MXO55773.1"/>
    <property type="molecule type" value="Genomic_DNA"/>
</dbReference>
<dbReference type="SUPFAM" id="SSF50156">
    <property type="entry name" value="PDZ domain-like"/>
    <property type="match status" value="1"/>
</dbReference>
<keyword evidence="7" id="KW-0732">Signal</keyword>
<dbReference type="InterPro" id="IPR001915">
    <property type="entry name" value="Peptidase_M48"/>
</dbReference>
<dbReference type="Gene3D" id="2.30.42.10">
    <property type="match status" value="1"/>
</dbReference>
<dbReference type="AlphaFoldDB" id="A0A6I4SJC8"/>
<keyword evidence="3 6" id="KW-0378">Hydrolase</keyword>
<evidence type="ECO:0000313" key="9">
    <source>
        <dbReference type="EMBL" id="MXO55773.1"/>
    </source>
</evidence>
<comment type="similarity">
    <text evidence="6">Belongs to the peptidase M48 family.</text>
</comment>